<evidence type="ECO:0000313" key="1">
    <source>
        <dbReference type="EMBL" id="QHT89090.1"/>
    </source>
</evidence>
<organism evidence="1">
    <name type="scientific">viral metagenome</name>
    <dbReference type="NCBI Taxonomy" id="1070528"/>
    <lineage>
        <taxon>unclassified sequences</taxon>
        <taxon>metagenomes</taxon>
        <taxon>organismal metagenomes</taxon>
    </lineage>
</organism>
<dbReference type="Pfam" id="PF23827">
    <property type="entry name" value="DUF7197"/>
    <property type="match status" value="1"/>
</dbReference>
<dbReference type="EMBL" id="MN740136">
    <property type="protein sequence ID" value="QHT89090.1"/>
    <property type="molecule type" value="Genomic_DNA"/>
</dbReference>
<protein>
    <submittedName>
        <fullName evidence="1">Uncharacterized protein</fullName>
    </submittedName>
</protein>
<reference evidence="1" key="1">
    <citation type="journal article" date="2020" name="Nature">
        <title>Giant virus diversity and host interactions through global metagenomics.</title>
        <authorList>
            <person name="Schulz F."/>
            <person name="Roux S."/>
            <person name="Paez-Espino D."/>
            <person name="Jungbluth S."/>
            <person name="Walsh D.A."/>
            <person name="Denef V.J."/>
            <person name="McMahon K.D."/>
            <person name="Konstantinidis K.T."/>
            <person name="Eloe-Fadrosh E.A."/>
            <person name="Kyrpides N.C."/>
            <person name="Woyke T."/>
        </authorList>
    </citation>
    <scope>NUCLEOTIDE SEQUENCE</scope>
    <source>
        <strain evidence="1">GVMAG-M-3300023184-53</strain>
    </source>
</reference>
<sequence>MNSICSKDSLLRIKLLEFYKDKNNLEILLPIILQKTRLSLRSLDWFVTNYCKKYNTNYILENNYYFPYKTYKSQLKAYSKKFCDPFCRRDRVIFDYENFVITDYHKDQKIETDKYIITTIGQLNFFKFAIQDRIIKYAIEHIVDIENDMNTTLKNRELEKKNFIQVKSIKRKELSVPGNKSIHITRVSAVIKFI</sequence>
<accession>A0A6C0I916</accession>
<proteinExistence type="predicted"/>
<name>A0A6C0I916_9ZZZZ</name>
<dbReference type="InterPro" id="IPR055621">
    <property type="entry name" value="DUF7197"/>
</dbReference>
<dbReference type="AlphaFoldDB" id="A0A6C0I916"/>